<keyword evidence="4" id="KW-1185">Reference proteome</keyword>
<protein>
    <submittedName>
        <fullName evidence="3">Thioesterase</fullName>
    </submittedName>
</protein>
<evidence type="ECO:0000313" key="3">
    <source>
        <dbReference type="EMBL" id="CEI72328.1"/>
    </source>
</evidence>
<keyword evidence="1" id="KW-0812">Transmembrane</keyword>
<gene>
    <name evidence="3" type="ORF">FRIFI_0784</name>
</gene>
<accession>A0A2P2BPR1</accession>
<dbReference type="KEGG" id="rhom:FRIFI_0784"/>
<organism evidence="3 4">
    <name type="scientific">Romboutsia hominis</name>
    <dbReference type="NCBI Taxonomy" id="1507512"/>
    <lineage>
        <taxon>Bacteria</taxon>
        <taxon>Bacillati</taxon>
        <taxon>Bacillota</taxon>
        <taxon>Clostridia</taxon>
        <taxon>Peptostreptococcales</taxon>
        <taxon>Peptostreptococcaceae</taxon>
        <taxon>Romboutsia</taxon>
    </lineage>
</organism>
<proteinExistence type="predicted"/>
<dbReference type="InterPro" id="IPR029058">
    <property type="entry name" value="AB_hydrolase_fold"/>
</dbReference>
<dbReference type="SUPFAM" id="SSF53474">
    <property type="entry name" value="alpha/beta-Hydrolases"/>
    <property type="match status" value="1"/>
</dbReference>
<feature type="domain" description="Alpha/beta hydrolase fold-5" evidence="2">
    <location>
        <begin position="109"/>
        <end position="270"/>
    </location>
</feature>
<keyword evidence="1" id="KW-0472">Membrane</keyword>
<dbReference type="RefSeq" id="WP_166505040.1">
    <property type="nucleotide sequence ID" value="NZ_JAKNTL010000007.1"/>
</dbReference>
<name>A0A2P2BPR1_9FIRM</name>
<dbReference type="Proteomes" id="UP000245695">
    <property type="component" value="Chromosome 1"/>
</dbReference>
<feature type="transmembrane region" description="Helical" evidence="1">
    <location>
        <begin position="49"/>
        <end position="69"/>
    </location>
</feature>
<dbReference type="GO" id="GO:0016787">
    <property type="term" value="F:hydrolase activity"/>
    <property type="evidence" value="ECO:0007669"/>
    <property type="project" value="InterPro"/>
</dbReference>
<dbReference type="InterPro" id="IPR029059">
    <property type="entry name" value="AB_hydrolase_5"/>
</dbReference>
<sequence length="285" mass="31952">MGKDRKERISDDTFSITMELERPLIIDQINKHTEQKEKELRRKNIKRKILITIAIILGISFLGFFIWIGNTYEPGTLAKEALISDKNVEVKIDKNIVFTPKNKDVTKGFIFYPGAKINPEAYAPICKEIAEAGYEVVILKMPLNIAFLGENEASKVMKEYKNITHWVVGGHSLGGVVASSFAAENNLVDGVVLLSSYPMTDKLKNMTKDVVSIWGSKDGVVNFESLIDSKKDLPNNTTYVEIEGANHSYFGDYGLQNGDNEALISEKEQINKTAKSIIKFLKEIN</sequence>
<dbReference type="Pfam" id="PF12695">
    <property type="entry name" value="Abhydrolase_5"/>
    <property type="match status" value="1"/>
</dbReference>
<reference evidence="3 4" key="1">
    <citation type="submission" date="2014-09" db="EMBL/GenBank/DDBJ databases">
        <authorList>
            <person name="Hornung B.V."/>
        </authorList>
    </citation>
    <scope>NUCLEOTIDE SEQUENCE [LARGE SCALE GENOMIC DNA]</scope>
    <source>
        <strain evidence="3 4">FRIFI</strain>
    </source>
</reference>
<keyword evidence="1" id="KW-1133">Transmembrane helix</keyword>
<dbReference type="Gene3D" id="3.40.50.1820">
    <property type="entry name" value="alpha/beta hydrolase"/>
    <property type="match status" value="1"/>
</dbReference>
<evidence type="ECO:0000313" key="4">
    <source>
        <dbReference type="Proteomes" id="UP000245695"/>
    </source>
</evidence>
<dbReference type="EMBL" id="LN650648">
    <property type="protein sequence ID" value="CEI72328.1"/>
    <property type="molecule type" value="Genomic_DNA"/>
</dbReference>
<evidence type="ECO:0000256" key="1">
    <source>
        <dbReference type="SAM" id="Phobius"/>
    </source>
</evidence>
<dbReference type="AlphaFoldDB" id="A0A2P2BPR1"/>
<evidence type="ECO:0000259" key="2">
    <source>
        <dbReference type="Pfam" id="PF12695"/>
    </source>
</evidence>